<dbReference type="KEGG" id="harc:HARCEL1_07170"/>
<dbReference type="Pfam" id="PF26047">
    <property type="entry name" value="DUF8015"/>
    <property type="match status" value="1"/>
</dbReference>
<dbReference type="Proteomes" id="UP000244727">
    <property type="component" value="Chromosome"/>
</dbReference>
<dbReference type="InterPro" id="IPR058328">
    <property type="entry name" value="DUF8015"/>
</dbReference>
<dbReference type="RefSeq" id="WP_108381872.1">
    <property type="nucleotide sequence ID" value="NZ_CP028858.1"/>
</dbReference>
<evidence type="ECO:0000313" key="3">
    <source>
        <dbReference type="Proteomes" id="UP000244727"/>
    </source>
</evidence>
<name>A0A2R4X184_9EURY</name>
<evidence type="ECO:0000313" key="2">
    <source>
        <dbReference type="EMBL" id="AWB27503.1"/>
    </source>
</evidence>
<keyword evidence="1" id="KW-0812">Transmembrane</keyword>
<feature type="transmembrane region" description="Helical" evidence="1">
    <location>
        <begin position="7"/>
        <end position="25"/>
    </location>
</feature>
<accession>A0A2R4X184</accession>
<keyword evidence="1" id="KW-0472">Membrane</keyword>
<protein>
    <submittedName>
        <fullName evidence="2">Uncharacterized protein</fullName>
    </submittedName>
</protein>
<keyword evidence="3" id="KW-1185">Reference proteome</keyword>
<gene>
    <name evidence="2" type="ORF">HARCEL1_07170</name>
</gene>
<sequence length="68" mass="6851">MDYYDLVLVAIPVTMIGLTGALAVAGLPFEVALAVASALAAGVVGHALFVRAPVASHDDRAGTEQSLS</sequence>
<dbReference type="AlphaFoldDB" id="A0A2R4X184"/>
<evidence type="ECO:0000256" key="1">
    <source>
        <dbReference type="SAM" id="Phobius"/>
    </source>
</evidence>
<keyword evidence="1" id="KW-1133">Transmembrane helix</keyword>
<proteinExistence type="predicted"/>
<organism evidence="2 3">
    <name type="scientific">Halococcoides cellulosivorans</name>
    <dbReference type="NCBI Taxonomy" id="1679096"/>
    <lineage>
        <taxon>Archaea</taxon>
        <taxon>Methanobacteriati</taxon>
        <taxon>Methanobacteriota</taxon>
        <taxon>Stenosarchaea group</taxon>
        <taxon>Halobacteria</taxon>
        <taxon>Halobacteriales</taxon>
        <taxon>Haloarculaceae</taxon>
        <taxon>Halococcoides</taxon>
    </lineage>
</organism>
<reference evidence="2 3" key="1">
    <citation type="submission" date="2018-04" db="EMBL/GenBank/DDBJ databases">
        <title>Halococcoides cellulosivorans gen. nov., sp. nov., an extremely halophilic cellulose-utilizing haloarchaeon from hypersaline lakes.</title>
        <authorList>
            <person name="Sorokin D.Y."/>
            <person name="Toshchakov S.V."/>
            <person name="Samarov N.I."/>
            <person name="Korzhenkov A."/>
            <person name="Kublanov I.V."/>
        </authorList>
    </citation>
    <scope>NUCLEOTIDE SEQUENCE [LARGE SCALE GENOMIC DNA]</scope>
    <source>
        <strain evidence="2 3">HArcel1</strain>
    </source>
</reference>
<dbReference type="GeneID" id="36512275"/>
<feature type="transmembrane region" description="Helical" evidence="1">
    <location>
        <begin position="31"/>
        <end position="50"/>
    </location>
</feature>
<dbReference type="EMBL" id="CP028858">
    <property type="protein sequence ID" value="AWB27503.1"/>
    <property type="molecule type" value="Genomic_DNA"/>
</dbReference>